<dbReference type="Proteomes" id="UP000321514">
    <property type="component" value="Unassembled WGS sequence"/>
</dbReference>
<dbReference type="InterPro" id="IPR004046">
    <property type="entry name" value="GST_C"/>
</dbReference>
<dbReference type="GO" id="GO:0043295">
    <property type="term" value="F:glutathione binding"/>
    <property type="evidence" value="ECO:0007669"/>
    <property type="project" value="TreeGrafter"/>
</dbReference>
<dbReference type="SFLD" id="SFLDG00358">
    <property type="entry name" value="Main_(cytGST)"/>
    <property type="match status" value="1"/>
</dbReference>
<reference evidence="6 9" key="2">
    <citation type="submission" date="2019-07" db="EMBL/GenBank/DDBJ databases">
        <title>Whole genome shotgun sequence of Myxococcus fulvus NBRC 100333.</title>
        <authorList>
            <person name="Hosoyama A."/>
            <person name="Uohara A."/>
            <person name="Ohji S."/>
            <person name="Ichikawa N."/>
        </authorList>
    </citation>
    <scope>NUCLEOTIDE SEQUENCE [LARGE SCALE GENOMIC DNA]</scope>
    <source>
        <strain evidence="6 9">NBRC 100333</strain>
    </source>
</reference>
<keyword evidence="2 6" id="KW-0808">Transferase</keyword>
<evidence type="ECO:0000259" key="5">
    <source>
        <dbReference type="PROSITE" id="PS50405"/>
    </source>
</evidence>
<dbReference type="InterPro" id="IPR010987">
    <property type="entry name" value="Glutathione-S-Trfase_C-like"/>
</dbReference>
<protein>
    <recommendedName>
        <fullName evidence="1">glutathione transferase</fullName>
        <ecNumber evidence="1">2.5.1.18</ecNumber>
    </recommendedName>
</protein>
<evidence type="ECO:0000259" key="4">
    <source>
        <dbReference type="PROSITE" id="PS50404"/>
    </source>
</evidence>
<gene>
    <name evidence="6" type="primary">gst5</name>
    <name evidence="6" type="ORF">MFU01_00700</name>
    <name evidence="7" type="ORF">SAMN05443572_1011423</name>
</gene>
<dbReference type="GO" id="GO:0005737">
    <property type="term" value="C:cytoplasm"/>
    <property type="evidence" value="ECO:0007669"/>
    <property type="project" value="TreeGrafter"/>
</dbReference>
<name>A0A511SUR2_MYXFU</name>
<dbReference type="InterPro" id="IPR004045">
    <property type="entry name" value="Glutathione_S-Trfase_N"/>
</dbReference>
<keyword evidence="8" id="KW-1185">Reference proteome</keyword>
<accession>A0A511SUR2</accession>
<dbReference type="PROSITE" id="PS50404">
    <property type="entry name" value="GST_NTER"/>
    <property type="match status" value="1"/>
</dbReference>
<dbReference type="EMBL" id="BJXR01000002">
    <property type="protein sequence ID" value="GEN05033.1"/>
    <property type="molecule type" value="Genomic_DNA"/>
</dbReference>
<dbReference type="Gene3D" id="3.40.30.10">
    <property type="entry name" value="Glutaredoxin"/>
    <property type="match status" value="1"/>
</dbReference>
<proteinExistence type="inferred from homology"/>
<dbReference type="InterPro" id="IPR040079">
    <property type="entry name" value="Glutathione_S-Trfase"/>
</dbReference>
<dbReference type="EMBL" id="FOIB01000001">
    <property type="protein sequence ID" value="SET20153.1"/>
    <property type="molecule type" value="Genomic_DNA"/>
</dbReference>
<dbReference type="FunFam" id="1.20.1050.10:FF:000004">
    <property type="entry name" value="Glutathione S-transferase F2"/>
    <property type="match status" value="1"/>
</dbReference>
<feature type="domain" description="GST N-terminal" evidence="4">
    <location>
        <begin position="1"/>
        <end position="81"/>
    </location>
</feature>
<dbReference type="Pfam" id="PF00043">
    <property type="entry name" value="GST_C"/>
    <property type="match status" value="1"/>
</dbReference>
<sequence length="209" mass="23291">MKVYGHPLSTCTRTVLATLAEKGHEAELVLVDLTKGEHKSPAHFARHPFGVIPSFEDDDGFVLYESRAIIRYLDRQLSGPSLTPAAPKAYGLMEQYLSVEQCYFSPAAFKVSWERLFKPHMGGGPVDEARVVEGRQGVAKVFAILDPVLAKQPFLAGDSFSLAEVAWLPHLTFFLTFDEEKALLAEHKHVAAWWERISGRPAWRKVTGA</sequence>
<comment type="similarity">
    <text evidence="3">Belongs to the GST superfamily.</text>
</comment>
<dbReference type="OrthoDB" id="9782992at2"/>
<dbReference type="SUPFAM" id="SSF47616">
    <property type="entry name" value="GST C-terminal domain-like"/>
    <property type="match status" value="1"/>
</dbReference>
<dbReference type="EC" id="2.5.1.18" evidence="1"/>
<evidence type="ECO:0000256" key="3">
    <source>
        <dbReference type="RuleBase" id="RU003494"/>
    </source>
</evidence>
<dbReference type="GO" id="GO:0004364">
    <property type="term" value="F:glutathione transferase activity"/>
    <property type="evidence" value="ECO:0007669"/>
    <property type="project" value="UniProtKB-EC"/>
</dbReference>
<reference evidence="7 8" key="1">
    <citation type="submission" date="2016-10" db="EMBL/GenBank/DDBJ databases">
        <authorList>
            <person name="Varghese N."/>
            <person name="Submissions S."/>
        </authorList>
    </citation>
    <scope>NUCLEOTIDE SEQUENCE [LARGE SCALE GENOMIC DNA]</scope>
    <source>
        <strain evidence="7 8">DSM 16525</strain>
    </source>
</reference>
<evidence type="ECO:0000256" key="2">
    <source>
        <dbReference type="ARBA" id="ARBA00022679"/>
    </source>
</evidence>
<dbReference type="Proteomes" id="UP000183760">
    <property type="component" value="Unassembled WGS sequence"/>
</dbReference>
<evidence type="ECO:0000313" key="8">
    <source>
        <dbReference type="Proteomes" id="UP000183760"/>
    </source>
</evidence>
<comment type="caution">
    <text evidence="6">The sequence shown here is derived from an EMBL/GenBank/DDBJ whole genome shotgun (WGS) entry which is preliminary data.</text>
</comment>
<dbReference type="FunFam" id="3.40.30.10:FF:000016">
    <property type="entry name" value="Glutathione S-transferase F2"/>
    <property type="match status" value="1"/>
</dbReference>
<dbReference type="PANTHER" id="PTHR43900">
    <property type="entry name" value="GLUTATHIONE S-TRANSFERASE RHO"/>
    <property type="match status" value="1"/>
</dbReference>
<dbReference type="AlphaFoldDB" id="A0A511SUR2"/>
<dbReference type="SUPFAM" id="SSF52833">
    <property type="entry name" value="Thioredoxin-like"/>
    <property type="match status" value="1"/>
</dbReference>
<dbReference type="InterPro" id="IPR036282">
    <property type="entry name" value="Glutathione-S-Trfase_C_sf"/>
</dbReference>
<dbReference type="SFLD" id="SFLDG01154">
    <property type="entry name" value="Main.5:_Phi-like"/>
    <property type="match status" value="1"/>
</dbReference>
<dbReference type="RefSeq" id="WP_074949853.1">
    <property type="nucleotide sequence ID" value="NZ_BJXR01000002.1"/>
</dbReference>
<evidence type="ECO:0000256" key="1">
    <source>
        <dbReference type="ARBA" id="ARBA00012452"/>
    </source>
</evidence>
<organism evidence="6 9">
    <name type="scientific">Myxococcus fulvus</name>
    <dbReference type="NCBI Taxonomy" id="33"/>
    <lineage>
        <taxon>Bacteria</taxon>
        <taxon>Pseudomonadati</taxon>
        <taxon>Myxococcota</taxon>
        <taxon>Myxococcia</taxon>
        <taxon>Myxococcales</taxon>
        <taxon>Cystobacterineae</taxon>
        <taxon>Myxococcaceae</taxon>
        <taxon>Myxococcus</taxon>
    </lineage>
</organism>
<dbReference type="Pfam" id="PF02798">
    <property type="entry name" value="GST_N"/>
    <property type="match status" value="1"/>
</dbReference>
<dbReference type="PROSITE" id="PS50405">
    <property type="entry name" value="GST_CTER"/>
    <property type="match status" value="1"/>
</dbReference>
<evidence type="ECO:0000313" key="6">
    <source>
        <dbReference type="EMBL" id="GEN05033.1"/>
    </source>
</evidence>
<dbReference type="InterPro" id="IPR036249">
    <property type="entry name" value="Thioredoxin-like_sf"/>
</dbReference>
<evidence type="ECO:0000313" key="9">
    <source>
        <dbReference type="Proteomes" id="UP000321514"/>
    </source>
</evidence>
<dbReference type="GO" id="GO:0006749">
    <property type="term" value="P:glutathione metabolic process"/>
    <property type="evidence" value="ECO:0007669"/>
    <property type="project" value="TreeGrafter"/>
</dbReference>
<dbReference type="CDD" id="cd03053">
    <property type="entry name" value="GST_N_Phi"/>
    <property type="match status" value="1"/>
</dbReference>
<dbReference type="SFLD" id="SFLDS00019">
    <property type="entry name" value="Glutathione_Transferase_(cytos"/>
    <property type="match status" value="1"/>
</dbReference>
<dbReference type="PANTHER" id="PTHR43900:SF3">
    <property type="entry name" value="GLUTATHIONE S-TRANSFERASE RHO"/>
    <property type="match status" value="1"/>
</dbReference>
<feature type="domain" description="GST C-terminal" evidence="5">
    <location>
        <begin position="86"/>
        <end position="209"/>
    </location>
</feature>
<dbReference type="Gene3D" id="1.20.1050.10">
    <property type="match status" value="1"/>
</dbReference>
<evidence type="ECO:0000313" key="7">
    <source>
        <dbReference type="EMBL" id="SET20153.1"/>
    </source>
</evidence>
<dbReference type="STRING" id="1334629.MFUL124B02_08000"/>